<accession>A0A0C3QDG9</accession>
<dbReference type="GO" id="GO:0004674">
    <property type="term" value="F:protein serine/threonine kinase activity"/>
    <property type="evidence" value="ECO:0007669"/>
    <property type="project" value="TreeGrafter"/>
</dbReference>
<dbReference type="InterPro" id="IPR011009">
    <property type="entry name" value="Kinase-like_dom_sf"/>
</dbReference>
<dbReference type="AlphaFoldDB" id="A0A0C3QDG9"/>
<evidence type="ECO:0000313" key="3">
    <source>
        <dbReference type="Proteomes" id="UP000054248"/>
    </source>
</evidence>
<dbReference type="EMBL" id="KN822987">
    <property type="protein sequence ID" value="KIO29025.1"/>
    <property type="molecule type" value="Genomic_DNA"/>
</dbReference>
<dbReference type="Pfam" id="PF07714">
    <property type="entry name" value="PK_Tyr_Ser-Thr"/>
    <property type="match status" value="1"/>
</dbReference>
<evidence type="ECO:0000259" key="1">
    <source>
        <dbReference type="PROSITE" id="PS50011"/>
    </source>
</evidence>
<dbReference type="HOGENOM" id="CLU_000288_7_18_1"/>
<organism evidence="2 3">
    <name type="scientific">Tulasnella calospora MUT 4182</name>
    <dbReference type="NCBI Taxonomy" id="1051891"/>
    <lineage>
        <taxon>Eukaryota</taxon>
        <taxon>Fungi</taxon>
        <taxon>Dikarya</taxon>
        <taxon>Basidiomycota</taxon>
        <taxon>Agaricomycotina</taxon>
        <taxon>Agaricomycetes</taxon>
        <taxon>Cantharellales</taxon>
        <taxon>Tulasnellaceae</taxon>
        <taxon>Tulasnella</taxon>
    </lineage>
</organism>
<feature type="domain" description="Protein kinase" evidence="1">
    <location>
        <begin position="1"/>
        <end position="234"/>
    </location>
</feature>
<dbReference type="SUPFAM" id="SSF56112">
    <property type="entry name" value="Protein kinase-like (PK-like)"/>
    <property type="match status" value="1"/>
</dbReference>
<evidence type="ECO:0000313" key="2">
    <source>
        <dbReference type="EMBL" id="KIO29025.1"/>
    </source>
</evidence>
<dbReference type="InterPro" id="IPR051681">
    <property type="entry name" value="Ser/Thr_Kinases-Pseudokinases"/>
</dbReference>
<proteinExistence type="predicted"/>
<dbReference type="STRING" id="1051891.A0A0C3QDG9"/>
<dbReference type="PANTHER" id="PTHR44329">
    <property type="entry name" value="SERINE/THREONINE-PROTEIN KINASE TNNI3K-RELATED"/>
    <property type="match status" value="1"/>
</dbReference>
<dbReference type="PROSITE" id="PS50011">
    <property type="entry name" value="PROTEIN_KINASE_DOM"/>
    <property type="match status" value="1"/>
</dbReference>
<reference evidence="2 3" key="1">
    <citation type="submission" date="2014-04" db="EMBL/GenBank/DDBJ databases">
        <authorList>
            <consortium name="DOE Joint Genome Institute"/>
            <person name="Kuo A."/>
            <person name="Girlanda M."/>
            <person name="Perotto S."/>
            <person name="Kohler A."/>
            <person name="Nagy L.G."/>
            <person name="Floudas D."/>
            <person name="Copeland A."/>
            <person name="Barry K.W."/>
            <person name="Cichocki N."/>
            <person name="Veneault-Fourrey C."/>
            <person name="LaButti K."/>
            <person name="Lindquist E.A."/>
            <person name="Lipzen A."/>
            <person name="Lundell T."/>
            <person name="Morin E."/>
            <person name="Murat C."/>
            <person name="Sun H."/>
            <person name="Tunlid A."/>
            <person name="Henrissat B."/>
            <person name="Grigoriev I.V."/>
            <person name="Hibbett D.S."/>
            <person name="Martin F."/>
            <person name="Nordberg H.P."/>
            <person name="Cantor M.N."/>
            <person name="Hua S.X."/>
        </authorList>
    </citation>
    <scope>NUCLEOTIDE SEQUENCE [LARGE SCALE GENOMIC DNA]</scope>
    <source>
        <strain evidence="2 3">MUT 4182</strain>
    </source>
</reference>
<sequence>MLRLEGLAGLGQRFERQINLWRTLNHPNILALYGWCYIDPDICLVTPWLENQDARNYLARGNVSDEHKLQITIEIAQGLKYLHGRRLLHADVQPSNILIDKDGHAKLGDFALAKALDSNERTSPTSQSSCDLASLRYQPPEVMQEEDVTPAADIYSWAMTFLEIASGAQPFPTHTNVPRLLNLIRKALVPILEDYPSTLFATYPQLWTLLSSCWNQEPTARLSAADLLQSLNQLKSQENQSDNV</sequence>
<dbReference type="InterPro" id="IPR001245">
    <property type="entry name" value="Ser-Thr/Tyr_kinase_cat_dom"/>
</dbReference>
<dbReference type="OrthoDB" id="5966500at2759"/>
<name>A0A0C3QDG9_9AGAM</name>
<dbReference type="InterPro" id="IPR000719">
    <property type="entry name" value="Prot_kinase_dom"/>
</dbReference>
<dbReference type="GO" id="GO:0005524">
    <property type="term" value="F:ATP binding"/>
    <property type="evidence" value="ECO:0007669"/>
    <property type="project" value="InterPro"/>
</dbReference>
<gene>
    <name evidence="2" type="ORF">M407DRAFT_228667</name>
</gene>
<keyword evidence="3" id="KW-1185">Reference proteome</keyword>
<dbReference type="Proteomes" id="UP000054248">
    <property type="component" value="Unassembled WGS sequence"/>
</dbReference>
<dbReference type="PIRSF" id="PIRSF000654">
    <property type="entry name" value="Integrin-linked_kinase"/>
    <property type="match status" value="1"/>
</dbReference>
<reference evidence="3" key="2">
    <citation type="submission" date="2015-01" db="EMBL/GenBank/DDBJ databases">
        <title>Evolutionary Origins and Diversification of the Mycorrhizal Mutualists.</title>
        <authorList>
            <consortium name="DOE Joint Genome Institute"/>
            <consortium name="Mycorrhizal Genomics Consortium"/>
            <person name="Kohler A."/>
            <person name="Kuo A."/>
            <person name="Nagy L.G."/>
            <person name="Floudas D."/>
            <person name="Copeland A."/>
            <person name="Barry K.W."/>
            <person name="Cichocki N."/>
            <person name="Veneault-Fourrey C."/>
            <person name="LaButti K."/>
            <person name="Lindquist E.A."/>
            <person name="Lipzen A."/>
            <person name="Lundell T."/>
            <person name="Morin E."/>
            <person name="Murat C."/>
            <person name="Riley R."/>
            <person name="Ohm R."/>
            <person name="Sun H."/>
            <person name="Tunlid A."/>
            <person name="Henrissat B."/>
            <person name="Grigoriev I.V."/>
            <person name="Hibbett D.S."/>
            <person name="Martin F."/>
        </authorList>
    </citation>
    <scope>NUCLEOTIDE SEQUENCE [LARGE SCALE GENOMIC DNA]</scope>
    <source>
        <strain evidence="3">MUT 4182</strain>
    </source>
</reference>
<dbReference type="Gene3D" id="1.10.510.10">
    <property type="entry name" value="Transferase(Phosphotransferase) domain 1"/>
    <property type="match status" value="1"/>
</dbReference>
<protein>
    <recommendedName>
        <fullName evidence="1">Protein kinase domain-containing protein</fullName>
    </recommendedName>
</protein>